<protein>
    <submittedName>
        <fullName evidence="1">Uncharacterized protein</fullName>
    </submittedName>
</protein>
<dbReference type="Proteomes" id="UP001054837">
    <property type="component" value="Unassembled WGS sequence"/>
</dbReference>
<organism evidence="1 2">
    <name type="scientific">Caerostris darwini</name>
    <dbReference type="NCBI Taxonomy" id="1538125"/>
    <lineage>
        <taxon>Eukaryota</taxon>
        <taxon>Metazoa</taxon>
        <taxon>Ecdysozoa</taxon>
        <taxon>Arthropoda</taxon>
        <taxon>Chelicerata</taxon>
        <taxon>Arachnida</taxon>
        <taxon>Araneae</taxon>
        <taxon>Araneomorphae</taxon>
        <taxon>Entelegynae</taxon>
        <taxon>Araneoidea</taxon>
        <taxon>Araneidae</taxon>
        <taxon>Caerostris</taxon>
    </lineage>
</organism>
<gene>
    <name evidence="1" type="ORF">CDAR_236481</name>
</gene>
<evidence type="ECO:0000313" key="2">
    <source>
        <dbReference type="Proteomes" id="UP001054837"/>
    </source>
</evidence>
<proteinExistence type="predicted"/>
<comment type="caution">
    <text evidence="1">The sequence shown here is derived from an EMBL/GenBank/DDBJ whole genome shotgun (WGS) entry which is preliminary data.</text>
</comment>
<evidence type="ECO:0000313" key="1">
    <source>
        <dbReference type="EMBL" id="GIY42292.1"/>
    </source>
</evidence>
<dbReference type="EMBL" id="BPLQ01009171">
    <property type="protein sequence ID" value="GIY42292.1"/>
    <property type="molecule type" value="Genomic_DNA"/>
</dbReference>
<reference evidence="1 2" key="1">
    <citation type="submission" date="2021-06" db="EMBL/GenBank/DDBJ databases">
        <title>Caerostris darwini draft genome.</title>
        <authorList>
            <person name="Kono N."/>
            <person name="Arakawa K."/>
        </authorList>
    </citation>
    <scope>NUCLEOTIDE SEQUENCE [LARGE SCALE GENOMIC DNA]</scope>
</reference>
<name>A0AAV4TA41_9ARAC</name>
<keyword evidence="2" id="KW-1185">Reference proteome</keyword>
<sequence length="96" mass="10809">MLKGVETEAWVWRGSASNESTRRTFKCVAPETQRRDRAVHFGRILQKGWRVCSKGTVESLGDDSFHASFSGNQPLKISSISRTFGGSEMWNIFALK</sequence>
<dbReference type="AlphaFoldDB" id="A0AAV4TA41"/>
<accession>A0AAV4TA41</accession>